<proteinExistence type="predicted"/>
<dbReference type="Proteomes" id="UP001162131">
    <property type="component" value="Unassembled WGS sequence"/>
</dbReference>
<evidence type="ECO:0000313" key="2">
    <source>
        <dbReference type="Proteomes" id="UP001162131"/>
    </source>
</evidence>
<organism evidence="1 2">
    <name type="scientific">Blepharisma stoltei</name>
    <dbReference type="NCBI Taxonomy" id="1481888"/>
    <lineage>
        <taxon>Eukaryota</taxon>
        <taxon>Sar</taxon>
        <taxon>Alveolata</taxon>
        <taxon>Ciliophora</taxon>
        <taxon>Postciliodesmatophora</taxon>
        <taxon>Heterotrichea</taxon>
        <taxon>Heterotrichida</taxon>
        <taxon>Blepharismidae</taxon>
        <taxon>Blepharisma</taxon>
    </lineage>
</organism>
<name>A0AAU9JLK8_9CILI</name>
<gene>
    <name evidence="1" type="ORF">BSTOLATCC_MIC41862</name>
</gene>
<keyword evidence="2" id="KW-1185">Reference proteome</keyword>
<evidence type="ECO:0000313" key="1">
    <source>
        <dbReference type="EMBL" id="CAG9326588.1"/>
    </source>
</evidence>
<dbReference type="AlphaFoldDB" id="A0AAU9JLK8"/>
<reference evidence="1" key="1">
    <citation type="submission" date="2021-09" db="EMBL/GenBank/DDBJ databases">
        <authorList>
            <consortium name="AG Swart"/>
            <person name="Singh M."/>
            <person name="Singh A."/>
            <person name="Seah K."/>
            <person name="Emmerich C."/>
        </authorList>
    </citation>
    <scope>NUCLEOTIDE SEQUENCE</scope>
    <source>
        <strain evidence="1">ATCC30299</strain>
    </source>
</reference>
<accession>A0AAU9JLK8</accession>
<comment type="caution">
    <text evidence="1">The sequence shown here is derived from an EMBL/GenBank/DDBJ whole genome shotgun (WGS) entry which is preliminary data.</text>
</comment>
<sequence length="209" mass="24353">MDWVPPLPSLFSGLYTQKPGQVLFKPRHIKSRDKLLLKYKKSRKYKKEPKRAKLIKPLLLKSARKNVNQCLQSNGKLFFAWKKHIVKLNLKSMKPLQKSSSLSLSYHGKVVMCAIPDQKFFCADCQGGWIFVIDIRLSISIIKSVEPRKWGTIIYLNGLIYEFLDMENNYWSLQTYDLKTSRRKKVALIKCNGIRIDDVCAVFEKKLLL</sequence>
<protein>
    <submittedName>
        <fullName evidence="1">Uncharacterized protein</fullName>
    </submittedName>
</protein>
<dbReference type="EMBL" id="CAJZBQ010000041">
    <property type="protein sequence ID" value="CAG9326588.1"/>
    <property type="molecule type" value="Genomic_DNA"/>
</dbReference>